<dbReference type="InterPro" id="IPR007197">
    <property type="entry name" value="rSAM"/>
</dbReference>
<dbReference type="CDD" id="cd01335">
    <property type="entry name" value="Radical_SAM"/>
    <property type="match status" value="1"/>
</dbReference>
<dbReference type="PROSITE" id="PS51257">
    <property type="entry name" value="PROKAR_LIPOPROTEIN"/>
    <property type="match status" value="1"/>
</dbReference>
<evidence type="ECO:0000313" key="8">
    <source>
        <dbReference type="Proteomes" id="UP000783588"/>
    </source>
</evidence>
<comment type="cofactor">
    <cofactor evidence="1">
        <name>[4Fe-4S] cluster</name>
        <dbReference type="ChEBI" id="CHEBI:49883"/>
    </cofactor>
</comment>
<evidence type="ECO:0000256" key="4">
    <source>
        <dbReference type="ARBA" id="ARBA00023004"/>
    </source>
</evidence>
<proteinExistence type="predicted"/>
<keyword evidence="8" id="KW-1185">Reference proteome</keyword>
<reference evidence="7 8" key="1">
    <citation type="submission" date="2021-06" db="EMBL/GenBank/DDBJ databases">
        <authorList>
            <person name="Sun Q."/>
            <person name="Li D."/>
        </authorList>
    </citation>
    <scope>NUCLEOTIDE SEQUENCE [LARGE SCALE GENOMIC DNA]</scope>
    <source>
        <strain evidence="7 8">MSJd-7</strain>
    </source>
</reference>
<protein>
    <submittedName>
        <fullName evidence="7">Radical SAM protein</fullName>
    </submittedName>
</protein>
<dbReference type="RefSeq" id="WP_216469568.1">
    <property type="nucleotide sequence ID" value="NZ_JAHLQI010000002.1"/>
</dbReference>
<dbReference type="InterPro" id="IPR051198">
    <property type="entry name" value="BchE-like"/>
</dbReference>
<name>A0ABS6EQZ5_9FIRM</name>
<dbReference type="PROSITE" id="PS51918">
    <property type="entry name" value="RADICAL_SAM"/>
    <property type="match status" value="1"/>
</dbReference>
<evidence type="ECO:0000313" key="7">
    <source>
        <dbReference type="EMBL" id="MBU5489913.1"/>
    </source>
</evidence>
<evidence type="ECO:0000256" key="1">
    <source>
        <dbReference type="ARBA" id="ARBA00001966"/>
    </source>
</evidence>
<dbReference type="SFLD" id="SFLDG01095">
    <property type="entry name" value="Uncharacterised_Radical_SAM_Su"/>
    <property type="match status" value="1"/>
</dbReference>
<evidence type="ECO:0000259" key="6">
    <source>
        <dbReference type="PROSITE" id="PS51918"/>
    </source>
</evidence>
<dbReference type="SMART" id="SM00729">
    <property type="entry name" value="Elp3"/>
    <property type="match status" value="1"/>
</dbReference>
<dbReference type="PANTHER" id="PTHR43409">
    <property type="entry name" value="ANAEROBIC MAGNESIUM-PROTOPORPHYRIN IX MONOMETHYL ESTER CYCLASE-RELATED"/>
    <property type="match status" value="1"/>
</dbReference>
<keyword evidence="4" id="KW-0408">Iron</keyword>
<dbReference type="InterPro" id="IPR006638">
    <property type="entry name" value="Elp3/MiaA/NifB-like_rSAM"/>
</dbReference>
<evidence type="ECO:0000256" key="3">
    <source>
        <dbReference type="ARBA" id="ARBA00022723"/>
    </source>
</evidence>
<organism evidence="7 8">
    <name type="scientific">Butyricicoccus intestinisimiae</name>
    <dbReference type="NCBI Taxonomy" id="2841509"/>
    <lineage>
        <taxon>Bacteria</taxon>
        <taxon>Bacillati</taxon>
        <taxon>Bacillota</taxon>
        <taxon>Clostridia</taxon>
        <taxon>Eubacteriales</taxon>
        <taxon>Butyricicoccaceae</taxon>
        <taxon>Butyricicoccus</taxon>
    </lineage>
</organism>
<comment type="caution">
    <text evidence="7">The sequence shown here is derived from an EMBL/GenBank/DDBJ whole genome shotgun (WGS) entry which is preliminary data.</text>
</comment>
<keyword evidence="2" id="KW-0949">S-adenosyl-L-methionine</keyword>
<dbReference type="SFLD" id="SFLDG01082">
    <property type="entry name" value="B12-binding_domain_containing"/>
    <property type="match status" value="1"/>
</dbReference>
<dbReference type="SFLD" id="SFLDS00029">
    <property type="entry name" value="Radical_SAM"/>
    <property type="match status" value="1"/>
</dbReference>
<evidence type="ECO:0000256" key="5">
    <source>
        <dbReference type="ARBA" id="ARBA00023014"/>
    </source>
</evidence>
<accession>A0ABS6EQZ5</accession>
<feature type="domain" description="Radical SAM core" evidence="6">
    <location>
        <begin position="9"/>
        <end position="246"/>
    </location>
</feature>
<keyword evidence="5" id="KW-0411">Iron-sulfur</keyword>
<dbReference type="Pfam" id="PF04055">
    <property type="entry name" value="Radical_SAM"/>
    <property type="match status" value="1"/>
</dbReference>
<dbReference type="PANTHER" id="PTHR43409:SF4">
    <property type="entry name" value="RADICAL SAM SUPERFAMILY PROTEIN"/>
    <property type="match status" value="1"/>
</dbReference>
<keyword evidence="3" id="KW-0479">Metal-binding</keyword>
<gene>
    <name evidence="7" type="ORF">KQI75_04645</name>
</gene>
<dbReference type="Proteomes" id="UP000783588">
    <property type="component" value="Unassembled WGS sequence"/>
</dbReference>
<dbReference type="EMBL" id="JAHLQI010000002">
    <property type="protein sequence ID" value="MBU5489913.1"/>
    <property type="molecule type" value="Genomic_DNA"/>
</dbReference>
<evidence type="ECO:0000256" key="2">
    <source>
        <dbReference type="ARBA" id="ARBA00022691"/>
    </source>
</evidence>
<sequence length="288" mass="32888">MRYEGRVFRPPSEAYSLIVQVTVGCSHNKCTFCDMYKEKRFHLRKLEDVLEDFNIARRQYRYIERVFLADGDALIRKTEDLAVILKHIRKIIPECRRVTSYGSPKSILTKSPEDLALLHSLGLEMIYLGLESGNEQVLKHINKGVTVEDIVRAGQMVKDAGMKLSVTAISGLGGTEMWKEHAIDTAKAFSRMKPDYIGLLTLMFEGDVPLRRECEEGKFHLLTAPQVAKETLLLLEHIDSEGSVFRSNHASNYLTLKGTLNRDREAMCEQIRTALERGGYKKEYFRAL</sequence>